<dbReference type="Proteomes" id="UP001174909">
    <property type="component" value="Unassembled WGS sequence"/>
</dbReference>
<evidence type="ECO:0000313" key="2">
    <source>
        <dbReference type="EMBL" id="CAI8010901.1"/>
    </source>
</evidence>
<dbReference type="Pfam" id="PF12146">
    <property type="entry name" value="Hydrolase_4"/>
    <property type="match status" value="1"/>
</dbReference>
<dbReference type="SUPFAM" id="SSF53474">
    <property type="entry name" value="alpha/beta-Hydrolases"/>
    <property type="match status" value="1"/>
</dbReference>
<dbReference type="EMBL" id="CASHTH010001072">
    <property type="protein sequence ID" value="CAI8010901.1"/>
    <property type="molecule type" value="Genomic_DNA"/>
</dbReference>
<dbReference type="Gene3D" id="3.40.50.1820">
    <property type="entry name" value="alpha/beta hydrolase"/>
    <property type="match status" value="1"/>
</dbReference>
<reference evidence="2" key="1">
    <citation type="submission" date="2023-03" db="EMBL/GenBank/DDBJ databases">
        <authorList>
            <person name="Steffen K."/>
            <person name="Cardenas P."/>
        </authorList>
    </citation>
    <scope>NUCLEOTIDE SEQUENCE</scope>
</reference>
<dbReference type="InterPro" id="IPR022742">
    <property type="entry name" value="Hydrolase_4"/>
</dbReference>
<protein>
    <submittedName>
        <fullName evidence="2">Monoglyceride lipase</fullName>
    </submittedName>
</protein>
<dbReference type="InterPro" id="IPR029058">
    <property type="entry name" value="AB_hydrolase_fold"/>
</dbReference>
<dbReference type="PANTHER" id="PTHR11614">
    <property type="entry name" value="PHOSPHOLIPASE-RELATED"/>
    <property type="match status" value="1"/>
</dbReference>
<proteinExistence type="predicted"/>
<gene>
    <name evidence="2" type="ORF">GBAR_LOCUS7118</name>
</gene>
<sequence>MAAVKSPELAPRDKEELLLNSVWNGYALRCYSWYPSSNPARAMVYIAHGVTEHMGRYDEFAILLADSGLCVFGHDHVGHGHSDGERVHVENIDTYVQDVINHVELMKSKYPHLPYILMGHSMGGLIVAHATILRGDMFAGLVLSAAAVRPVVVSPVTAAIVNFGAKSLAFVMPRVPLFPWKTSNITSLPEEVKCYEEDSLTHCGMMKPAWTASMMDSMSLLSQSLHKITLPVLLIHGARDPVVSYSSSEFVYKNLSSKDKTFLRFDGFHDVLHDVEQEKAKLAIRDWIRKHLALADAIDHSC</sequence>
<comment type="caution">
    <text evidence="2">The sequence shown here is derived from an EMBL/GenBank/DDBJ whole genome shotgun (WGS) entry which is preliminary data.</text>
</comment>
<accession>A0AA35WBA2</accession>
<feature type="domain" description="Serine aminopeptidase S33" evidence="1">
    <location>
        <begin position="39"/>
        <end position="275"/>
    </location>
</feature>
<name>A0AA35WBA2_GEOBA</name>
<organism evidence="2 3">
    <name type="scientific">Geodia barretti</name>
    <name type="common">Barrett's horny sponge</name>
    <dbReference type="NCBI Taxonomy" id="519541"/>
    <lineage>
        <taxon>Eukaryota</taxon>
        <taxon>Metazoa</taxon>
        <taxon>Porifera</taxon>
        <taxon>Demospongiae</taxon>
        <taxon>Heteroscleromorpha</taxon>
        <taxon>Tetractinellida</taxon>
        <taxon>Astrophorina</taxon>
        <taxon>Geodiidae</taxon>
        <taxon>Geodia</taxon>
    </lineage>
</organism>
<keyword evidence="3" id="KW-1185">Reference proteome</keyword>
<evidence type="ECO:0000259" key="1">
    <source>
        <dbReference type="Pfam" id="PF12146"/>
    </source>
</evidence>
<evidence type="ECO:0000313" key="3">
    <source>
        <dbReference type="Proteomes" id="UP001174909"/>
    </source>
</evidence>
<dbReference type="InterPro" id="IPR051044">
    <property type="entry name" value="MAG_DAG_Lipase"/>
</dbReference>
<dbReference type="AlphaFoldDB" id="A0AA35WBA2"/>